<reference evidence="3" key="1">
    <citation type="journal article" date="2019" name="Int. J. Syst. Evol. Microbiol.">
        <title>The Global Catalogue of Microorganisms (GCM) 10K type strain sequencing project: providing services to taxonomists for standard genome sequencing and annotation.</title>
        <authorList>
            <consortium name="The Broad Institute Genomics Platform"/>
            <consortium name="The Broad Institute Genome Sequencing Center for Infectious Disease"/>
            <person name="Wu L."/>
            <person name="Ma J."/>
        </authorList>
    </citation>
    <scope>NUCLEOTIDE SEQUENCE [LARGE SCALE GENOMIC DNA]</scope>
    <source>
        <strain evidence="3">JCM 9651</strain>
    </source>
</reference>
<evidence type="ECO:0000313" key="2">
    <source>
        <dbReference type="EMBL" id="GAA3369431.1"/>
    </source>
</evidence>
<keyword evidence="1" id="KW-0812">Transmembrane</keyword>
<feature type="transmembrane region" description="Helical" evidence="1">
    <location>
        <begin position="369"/>
        <end position="390"/>
    </location>
</feature>
<feature type="transmembrane region" description="Helical" evidence="1">
    <location>
        <begin position="51"/>
        <end position="72"/>
    </location>
</feature>
<feature type="transmembrane region" description="Helical" evidence="1">
    <location>
        <begin position="340"/>
        <end position="363"/>
    </location>
</feature>
<keyword evidence="3" id="KW-1185">Reference proteome</keyword>
<dbReference type="SUPFAM" id="SSF103473">
    <property type="entry name" value="MFS general substrate transporter"/>
    <property type="match status" value="1"/>
</dbReference>
<gene>
    <name evidence="2" type="ORF">GCM10020367_12110</name>
</gene>
<feature type="transmembrane region" description="Helical" evidence="1">
    <location>
        <begin position="21"/>
        <end position="45"/>
    </location>
</feature>
<accession>A0ABP6S6V0</accession>
<dbReference type="Proteomes" id="UP001499990">
    <property type="component" value="Unassembled WGS sequence"/>
</dbReference>
<dbReference type="EMBL" id="BAAAYL010000001">
    <property type="protein sequence ID" value="GAA3369431.1"/>
    <property type="molecule type" value="Genomic_DNA"/>
</dbReference>
<organism evidence="2 3">
    <name type="scientific">Streptomyces sannanensis</name>
    <dbReference type="NCBI Taxonomy" id="285536"/>
    <lineage>
        <taxon>Bacteria</taxon>
        <taxon>Bacillati</taxon>
        <taxon>Actinomycetota</taxon>
        <taxon>Actinomycetes</taxon>
        <taxon>Kitasatosporales</taxon>
        <taxon>Streptomycetaceae</taxon>
        <taxon>Streptomyces</taxon>
    </lineage>
</organism>
<sequence>MSRPDTGSASYRAVLAVPHARGLFAAAMIARLCYGLLGLPLLLALRDGTGSFAVAGTATGLFGLVSALLGPARARLVQRRHSALMLLAVCYALCLSALAVACAVGVPSPLAIGLAALTGLFPPPVGPLMRTLWGKLVPGEAQRQCALSLDTAAESTVFAVGPVLGGFLVAVFSAPAVLAGCAALVLTGFGLLATALRRTPVSVHSASPAATGGGGPLRTAGFPPLLLLAWGVATALSAAEVGVVAAWGTMTAGVLTALFAVGGVLGGLVYGRGQWRGALVRRPLVLAACSAACYAVPALVYVPPAAGAALLLAGACTDILLITAYQLVDVLVPEDSRTEAGAWLNTAYNLGWAMGAGAGGALVDRSGPPASFAATAGMVALCALVCALHARRRRA</sequence>
<keyword evidence="1" id="KW-1133">Transmembrane helix</keyword>
<feature type="transmembrane region" description="Helical" evidence="1">
    <location>
        <begin position="253"/>
        <end position="271"/>
    </location>
</feature>
<comment type="caution">
    <text evidence="2">The sequence shown here is derived from an EMBL/GenBank/DDBJ whole genome shotgun (WGS) entry which is preliminary data.</text>
</comment>
<dbReference type="RefSeq" id="WP_345035071.1">
    <property type="nucleotide sequence ID" value="NZ_BAAAYL010000001.1"/>
</dbReference>
<protein>
    <submittedName>
        <fullName evidence="2">MFS transporter</fullName>
    </submittedName>
</protein>
<name>A0ABP6S6V0_9ACTN</name>
<evidence type="ECO:0000313" key="3">
    <source>
        <dbReference type="Proteomes" id="UP001499990"/>
    </source>
</evidence>
<feature type="transmembrane region" description="Helical" evidence="1">
    <location>
        <begin position="225"/>
        <end position="247"/>
    </location>
</feature>
<dbReference type="PANTHER" id="PTHR23542:SF1">
    <property type="entry name" value="MAJOR FACILITATOR SUPERFAMILY (MFS) PROFILE DOMAIN-CONTAINING PROTEIN"/>
    <property type="match status" value="1"/>
</dbReference>
<dbReference type="Pfam" id="PF07690">
    <property type="entry name" value="MFS_1"/>
    <property type="match status" value="1"/>
</dbReference>
<feature type="transmembrane region" description="Helical" evidence="1">
    <location>
        <begin position="176"/>
        <end position="196"/>
    </location>
</feature>
<feature type="transmembrane region" description="Helical" evidence="1">
    <location>
        <begin position="84"/>
        <end position="106"/>
    </location>
</feature>
<feature type="transmembrane region" description="Helical" evidence="1">
    <location>
        <begin position="283"/>
        <end position="302"/>
    </location>
</feature>
<dbReference type="InterPro" id="IPR036259">
    <property type="entry name" value="MFS_trans_sf"/>
</dbReference>
<proteinExistence type="predicted"/>
<evidence type="ECO:0000256" key="1">
    <source>
        <dbReference type="SAM" id="Phobius"/>
    </source>
</evidence>
<dbReference type="InterPro" id="IPR011701">
    <property type="entry name" value="MFS"/>
</dbReference>
<dbReference type="PANTHER" id="PTHR23542">
    <property type="match status" value="1"/>
</dbReference>
<feature type="transmembrane region" description="Helical" evidence="1">
    <location>
        <begin position="308"/>
        <end position="328"/>
    </location>
</feature>
<keyword evidence="1" id="KW-0472">Membrane</keyword>
<dbReference type="Gene3D" id="1.20.1250.20">
    <property type="entry name" value="MFS general substrate transporter like domains"/>
    <property type="match status" value="1"/>
</dbReference>